<evidence type="ECO:0000313" key="11">
    <source>
        <dbReference type="EMBL" id="WAR06771.1"/>
    </source>
</evidence>
<keyword evidence="12" id="KW-1185">Reference proteome</keyword>
<dbReference type="PANTHER" id="PTHR24243:SF208">
    <property type="entry name" value="PYROKININ-1 RECEPTOR"/>
    <property type="match status" value="1"/>
</dbReference>
<keyword evidence="7 8" id="KW-0807">Transducer</keyword>
<evidence type="ECO:0000259" key="10">
    <source>
        <dbReference type="PROSITE" id="PS50262"/>
    </source>
</evidence>
<feature type="transmembrane region" description="Helical" evidence="9">
    <location>
        <begin position="190"/>
        <end position="209"/>
    </location>
</feature>
<keyword evidence="6 8" id="KW-0675">Receptor</keyword>
<keyword evidence="5 9" id="KW-0472">Membrane</keyword>
<evidence type="ECO:0000313" key="12">
    <source>
        <dbReference type="Proteomes" id="UP001164746"/>
    </source>
</evidence>
<feature type="domain" description="G-protein coupled receptors family 1 profile" evidence="10">
    <location>
        <begin position="1"/>
        <end position="249"/>
    </location>
</feature>
<dbReference type="PROSITE" id="PS00237">
    <property type="entry name" value="G_PROTEIN_RECEP_F1_1"/>
    <property type="match status" value="1"/>
</dbReference>
<dbReference type="InterPro" id="IPR017452">
    <property type="entry name" value="GPCR_Rhodpsn_7TM"/>
</dbReference>
<evidence type="ECO:0000256" key="3">
    <source>
        <dbReference type="ARBA" id="ARBA00022989"/>
    </source>
</evidence>
<organism evidence="11 12">
    <name type="scientific">Mya arenaria</name>
    <name type="common">Soft-shell clam</name>
    <dbReference type="NCBI Taxonomy" id="6604"/>
    <lineage>
        <taxon>Eukaryota</taxon>
        <taxon>Metazoa</taxon>
        <taxon>Spiralia</taxon>
        <taxon>Lophotrochozoa</taxon>
        <taxon>Mollusca</taxon>
        <taxon>Bivalvia</taxon>
        <taxon>Autobranchia</taxon>
        <taxon>Heteroconchia</taxon>
        <taxon>Euheterodonta</taxon>
        <taxon>Imparidentia</taxon>
        <taxon>Neoheterodontei</taxon>
        <taxon>Myida</taxon>
        <taxon>Myoidea</taxon>
        <taxon>Myidae</taxon>
        <taxon>Mya</taxon>
    </lineage>
</organism>
<dbReference type="Proteomes" id="UP001164746">
    <property type="component" value="Chromosome 6"/>
</dbReference>
<feature type="transmembrane region" description="Helical" evidence="9">
    <location>
        <begin position="229"/>
        <end position="251"/>
    </location>
</feature>
<feature type="transmembrane region" description="Helical" evidence="9">
    <location>
        <begin position="134"/>
        <end position="160"/>
    </location>
</feature>
<dbReference type="InterPro" id="IPR000276">
    <property type="entry name" value="GPCR_Rhodpsn"/>
</dbReference>
<accession>A0ABY7ED12</accession>
<protein>
    <submittedName>
        <fullName evidence="11">CAPAR-like protein</fullName>
    </submittedName>
</protein>
<keyword evidence="3 9" id="KW-1133">Transmembrane helix</keyword>
<comment type="subcellular location">
    <subcellularLocation>
        <location evidence="1">Membrane</location>
        <topology evidence="1">Multi-pass membrane protein</topology>
    </subcellularLocation>
</comment>
<dbReference type="PANTHER" id="PTHR24243">
    <property type="entry name" value="G-PROTEIN COUPLED RECEPTOR"/>
    <property type="match status" value="1"/>
</dbReference>
<dbReference type="Pfam" id="PF00001">
    <property type="entry name" value="7tm_1"/>
    <property type="match status" value="1"/>
</dbReference>
<dbReference type="SUPFAM" id="SSF81321">
    <property type="entry name" value="Family A G protein-coupled receptor-like"/>
    <property type="match status" value="1"/>
</dbReference>
<dbReference type="PRINTS" id="PR00237">
    <property type="entry name" value="GPCRRHODOPSN"/>
</dbReference>
<keyword evidence="2 8" id="KW-0812">Transmembrane</keyword>
<dbReference type="EMBL" id="CP111017">
    <property type="protein sequence ID" value="WAR06771.1"/>
    <property type="molecule type" value="Genomic_DNA"/>
</dbReference>
<evidence type="ECO:0000256" key="8">
    <source>
        <dbReference type="RuleBase" id="RU000688"/>
    </source>
</evidence>
<sequence length="400" mass="45768">MIKCILQFIPPKTLPPEAYSIYESYPWRFGKIFCYTKIFLQEMTSYASVLTITAFTVERYVAICHPLKAHKFASLSRSIKIIIGIWVISLVCALPYPIYTEQFYFIGADKNNGTAMAVSLICNIPERYHPIMMYIFQCSTFLFFVFPLTIIMVLYMMIALSLRHAALQRVASQESKSNNGTPVSQSGKSVFRMLMVVAFFICWAPFHAQRLLTIYNKNWTPLLLHIQSALFYISGVLYFVSSTVNPILYNVMSKRYREAFKDTICHCRRKRTLHLRHSGLQKSYYCSVKHSRPPSAMSIVRRSENMCHVVRSDTQQTQISFPLNGNNGDFDDNDPMRDSLIETPCDDISPVNKALRKSWANSKQKAVCCSVCANEGEVTPSPNYDRQCLLLHKESADSAC</sequence>
<evidence type="ECO:0000256" key="9">
    <source>
        <dbReference type="SAM" id="Phobius"/>
    </source>
</evidence>
<comment type="similarity">
    <text evidence="8">Belongs to the G-protein coupled receptor 1 family.</text>
</comment>
<keyword evidence="4 8" id="KW-0297">G-protein coupled receptor</keyword>
<evidence type="ECO:0000256" key="1">
    <source>
        <dbReference type="ARBA" id="ARBA00004141"/>
    </source>
</evidence>
<evidence type="ECO:0000256" key="5">
    <source>
        <dbReference type="ARBA" id="ARBA00023136"/>
    </source>
</evidence>
<dbReference type="Gene3D" id="1.20.1070.10">
    <property type="entry name" value="Rhodopsin 7-helix transmembrane proteins"/>
    <property type="match status" value="1"/>
</dbReference>
<feature type="transmembrane region" description="Helical" evidence="9">
    <location>
        <begin position="81"/>
        <end position="99"/>
    </location>
</feature>
<evidence type="ECO:0000256" key="7">
    <source>
        <dbReference type="ARBA" id="ARBA00023224"/>
    </source>
</evidence>
<evidence type="ECO:0000256" key="6">
    <source>
        <dbReference type="ARBA" id="ARBA00023170"/>
    </source>
</evidence>
<evidence type="ECO:0000256" key="2">
    <source>
        <dbReference type="ARBA" id="ARBA00022692"/>
    </source>
</evidence>
<evidence type="ECO:0000256" key="4">
    <source>
        <dbReference type="ARBA" id="ARBA00023040"/>
    </source>
</evidence>
<proteinExistence type="inferred from homology"/>
<gene>
    <name evidence="11" type="ORF">MAR_016729</name>
</gene>
<name>A0ABY7ED12_MYAAR</name>
<reference evidence="11" key="1">
    <citation type="submission" date="2022-11" db="EMBL/GenBank/DDBJ databases">
        <title>Centuries of genome instability and evolution in soft-shell clam transmissible cancer (bioRxiv).</title>
        <authorList>
            <person name="Hart S.F.M."/>
            <person name="Yonemitsu M.A."/>
            <person name="Giersch R.M."/>
            <person name="Beal B.F."/>
            <person name="Arriagada G."/>
            <person name="Davis B.W."/>
            <person name="Ostrander E.A."/>
            <person name="Goff S.P."/>
            <person name="Metzger M.J."/>
        </authorList>
    </citation>
    <scope>NUCLEOTIDE SEQUENCE</scope>
    <source>
        <strain evidence="11">MELC-2E11</strain>
        <tissue evidence="11">Siphon/mantle</tissue>
    </source>
</reference>
<dbReference type="PROSITE" id="PS50262">
    <property type="entry name" value="G_PROTEIN_RECEP_F1_2"/>
    <property type="match status" value="1"/>
</dbReference>